<evidence type="ECO:0000313" key="2">
    <source>
        <dbReference type="EMBL" id="MBA6151384.1"/>
    </source>
</evidence>
<name>A0A7W2M275_9FLAO</name>
<proteinExistence type="predicted"/>
<evidence type="ECO:0000256" key="1">
    <source>
        <dbReference type="SAM" id="MobiDB-lite"/>
    </source>
</evidence>
<keyword evidence="3" id="KW-1185">Reference proteome</keyword>
<dbReference type="EMBL" id="JACGLT010000001">
    <property type="protein sequence ID" value="MBA6151384.1"/>
    <property type="molecule type" value="Genomic_DNA"/>
</dbReference>
<gene>
    <name evidence="2" type="ORF">H3Z82_01435</name>
</gene>
<accession>A0A7W2M275</accession>
<feature type="compositionally biased region" description="Polar residues" evidence="1">
    <location>
        <begin position="1"/>
        <end position="10"/>
    </location>
</feature>
<dbReference type="Proteomes" id="UP000541857">
    <property type="component" value="Unassembled WGS sequence"/>
</dbReference>
<feature type="compositionally biased region" description="Basic and acidic residues" evidence="1">
    <location>
        <begin position="11"/>
        <end position="26"/>
    </location>
</feature>
<evidence type="ECO:0000313" key="3">
    <source>
        <dbReference type="Proteomes" id="UP000541857"/>
    </source>
</evidence>
<protein>
    <submittedName>
        <fullName evidence="2">Uncharacterized protein</fullName>
    </submittedName>
</protein>
<reference evidence="2 3" key="1">
    <citation type="submission" date="2020-07" db="EMBL/GenBank/DDBJ databases">
        <title>Bacterium isolated from marine sediment.</title>
        <authorList>
            <person name="Shang D."/>
        </authorList>
    </citation>
    <scope>NUCLEOTIDE SEQUENCE [LARGE SCALE GENOMIC DNA]</scope>
    <source>
        <strain evidence="2 3">F6074</strain>
    </source>
</reference>
<organism evidence="2 3">
    <name type="scientific">Gelidibacter maritimus</name>
    <dbReference type="NCBI Taxonomy" id="2761487"/>
    <lineage>
        <taxon>Bacteria</taxon>
        <taxon>Pseudomonadati</taxon>
        <taxon>Bacteroidota</taxon>
        <taxon>Flavobacteriia</taxon>
        <taxon>Flavobacteriales</taxon>
        <taxon>Flavobacteriaceae</taxon>
        <taxon>Gelidibacter</taxon>
    </lineage>
</organism>
<dbReference type="AlphaFoldDB" id="A0A7W2M275"/>
<comment type="caution">
    <text evidence="2">The sequence shown here is derived from an EMBL/GenBank/DDBJ whole genome shotgun (WGS) entry which is preliminary data.</text>
</comment>
<sequence>MNTKNQGSTETESKDKLAQEPTRDVVREERCPVEGYNIILYSDKPTSTGVSAKRYIDVVGVTKQFYATASQIAALPNFSGLPQPNADAVTYNGANGYLSVENVGTIDPLKNYCDRNGYRLIPANGTIYKVFMGSNHSEWTGSVTITSGSHLDSADIWLLVKTYNDLRFFVGAERVPQKCLSGCYNSGSGGGVGPNEPDGTPTSWVDASGAEHDWFDDEDQDDGVGNPNGGIGETVFHEKISLVTGGVYNPMGDDVGSDTYVNQMYGAQLGAYVPITAKHPISYGIYVSGDYMASNKADFRHQANGYEVAEMPSAIRGNNEQSKKQSLLMFGVGPQINLGLGKNVAVSAIVQGGLASFKQSEFSMVQEFQEGDARIPVMIFNQNETKSTNFFWIPRLRATYTITSRIGIWAEGNYLMGTLKTEQMSLNPGKPRNDDGTYTFGQINGADQVETIKKKNLKGLGLGVGITFSLTK</sequence>
<dbReference type="RefSeq" id="WP_182202096.1">
    <property type="nucleotide sequence ID" value="NZ_JACGLT010000001.1"/>
</dbReference>
<feature type="region of interest" description="Disordered" evidence="1">
    <location>
        <begin position="1"/>
        <end position="26"/>
    </location>
</feature>